<dbReference type="EMBL" id="JAULSN010000017">
    <property type="protein sequence ID" value="KAK3358343.1"/>
    <property type="molecule type" value="Genomic_DNA"/>
</dbReference>
<proteinExistence type="predicted"/>
<dbReference type="Pfam" id="PF25545">
    <property type="entry name" value="DUF7924"/>
    <property type="match status" value="1"/>
</dbReference>
<evidence type="ECO:0000259" key="2">
    <source>
        <dbReference type="Pfam" id="PF25545"/>
    </source>
</evidence>
<feature type="region of interest" description="Disordered" evidence="1">
    <location>
        <begin position="302"/>
        <end position="339"/>
    </location>
</feature>
<dbReference type="AlphaFoldDB" id="A0AAE0JRX8"/>
<evidence type="ECO:0000313" key="4">
    <source>
        <dbReference type="Proteomes" id="UP001287356"/>
    </source>
</evidence>
<sequence>MESVRSPEYRDCLQSNRIFFRHPEAQLPDTVAADFEHIVSTVPDIPKLSPHIVARVVTELSNLGEVSPQVMARVVVHELTELGLGCTKGAIRRVFNTYLFPASTRSLQVVDGAPMARHLVPKPPTAASAVSRPAPDRVYGYPKLAFTSVQLVTLHGLHRRIRNYAKASSCGLWFPFLAVEFKADAGTGGGLWAAANECAGASGACVRVVDQLNARIVDAGGDEILPNFCYSLGIDNNLAQLYVSWGLGKESLHPAGGVFHAVESRAPLTPPPDGESHPRLGTQRRLRDIWLALDQIIRPAAAAQQTAQQQGRVVSAAAKSRPRPGPKAGGPGRKKRRLT</sequence>
<protein>
    <recommendedName>
        <fullName evidence="2">DUF7924 domain-containing protein</fullName>
    </recommendedName>
</protein>
<evidence type="ECO:0000313" key="3">
    <source>
        <dbReference type="EMBL" id="KAK3358343.1"/>
    </source>
</evidence>
<accession>A0AAE0JRX8</accession>
<comment type="caution">
    <text evidence="3">The sequence shown here is derived from an EMBL/GenBank/DDBJ whole genome shotgun (WGS) entry which is preliminary data.</text>
</comment>
<keyword evidence="4" id="KW-1185">Reference proteome</keyword>
<feature type="domain" description="DUF7924" evidence="2">
    <location>
        <begin position="129"/>
        <end position="246"/>
    </location>
</feature>
<reference evidence="3" key="2">
    <citation type="submission" date="2023-06" db="EMBL/GenBank/DDBJ databases">
        <authorList>
            <consortium name="Lawrence Berkeley National Laboratory"/>
            <person name="Haridas S."/>
            <person name="Hensen N."/>
            <person name="Bonometti L."/>
            <person name="Westerberg I."/>
            <person name="Brannstrom I.O."/>
            <person name="Guillou S."/>
            <person name="Cros-Aarteil S."/>
            <person name="Calhoun S."/>
            <person name="Kuo A."/>
            <person name="Mondo S."/>
            <person name="Pangilinan J."/>
            <person name="Riley R."/>
            <person name="Labutti K."/>
            <person name="Andreopoulos B."/>
            <person name="Lipzen A."/>
            <person name="Chen C."/>
            <person name="Yanf M."/>
            <person name="Daum C."/>
            <person name="Ng V."/>
            <person name="Clum A."/>
            <person name="Steindorff A."/>
            <person name="Ohm R."/>
            <person name="Martin F."/>
            <person name="Silar P."/>
            <person name="Natvig D."/>
            <person name="Lalanne C."/>
            <person name="Gautier V."/>
            <person name="Ament-Velasquez S.L."/>
            <person name="Kruys A."/>
            <person name="Hutchinson M.I."/>
            <person name="Powell A.J."/>
            <person name="Barry K."/>
            <person name="Miller A.N."/>
            <person name="Grigoriev I.V."/>
            <person name="Debuchy R."/>
            <person name="Gladieux P."/>
            <person name="Thoren M.H."/>
            <person name="Johannesson H."/>
        </authorList>
    </citation>
    <scope>NUCLEOTIDE SEQUENCE</scope>
    <source>
        <strain evidence="3">CBS 958.72</strain>
    </source>
</reference>
<dbReference type="InterPro" id="IPR057684">
    <property type="entry name" value="DUF7924"/>
</dbReference>
<organism evidence="3 4">
    <name type="scientific">Lasiosphaeria ovina</name>
    <dbReference type="NCBI Taxonomy" id="92902"/>
    <lineage>
        <taxon>Eukaryota</taxon>
        <taxon>Fungi</taxon>
        <taxon>Dikarya</taxon>
        <taxon>Ascomycota</taxon>
        <taxon>Pezizomycotina</taxon>
        <taxon>Sordariomycetes</taxon>
        <taxon>Sordariomycetidae</taxon>
        <taxon>Sordariales</taxon>
        <taxon>Lasiosphaeriaceae</taxon>
        <taxon>Lasiosphaeria</taxon>
    </lineage>
</organism>
<gene>
    <name evidence="3" type="ORF">B0T24DRAFT_685602</name>
</gene>
<reference evidence="3" key="1">
    <citation type="journal article" date="2023" name="Mol. Phylogenet. Evol.">
        <title>Genome-scale phylogeny and comparative genomics of the fungal order Sordariales.</title>
        <authorList>
            <person name="Hensen N."/>
            <person name="Bonometti L."/>
            <person name="Westerberg I."/>
            <person name="Brannstrom I.O."/>
            <person name="Guillou S."/>
            <person name="Cros-Aarteil S."/>
            <person name="Calhoun S."/>
            <person name="Haridas S."/>
            <person name="Kuo A."/>
            <person name="Mondo S."/>
            <person name="Pangilinan J."/>
            <person name="Riley R."/>
            <person name="LaButti K."/>
            <person name="Andreopoulos B."/>
            <person name="Lipzen A."/>
            <person name="Chen C."/>
            <person name="Yan M."/>
            <person name="Daum C."/>
            <person name="Ng V."/>
            <person name="Clum A."/>
            <person name="Steindorff A."/>
            <person name="Ohm R.A."/>
            <person name="Martin F."/>
            <person name="Silar P."/>
            <person name="Natvig D.O."/>
            <person name="Lalanne C."/>
            <person name="Gautier V."/>
            <person name="Ament-Velasquez S.L."/>
            <person name="Kruys A."/>
            <person name="Hutchinson M.I."/>
            <person name="Powell A.J."/>
            <person name="Barry K."/>
            <person name="Miller A.N."/>
            <person name="Grigoriev I.V."/>
            <person name="Debuchy R."/>
            <person name="Gladieux P."/>
            <person name="Hiltunen Thoren M."/>
            <person name="Johannesson H."/>
        </authorList>
    </citation>
    <scope>NUCLEOTIDE SEQUENCE</scope>
    <source>
        <strain evidence="3">CBS 958.72</strain>
    </source>
</reference>
<evidence type="ECO:0000256" key="1">
    <source>
        <dbReference type="SAM" id="MobiDB-lite"/>
    </source>
</evidence>
<dbReference type="Proteomes" id="UP001287356">
    <property type="component" value="Unassembled WGS sequence"/>
</dbReference>
<dbReference type="PANTHER" id="PTHR42470:SF1">
    <property type="entry name" value="VAST DOMAIN-CONTAINING PROTEIN"/>
    <property type="match status" value="1"/>
</dbReference>
<dbReference type="PANTHER" id="PTHR42470">
    <property type="entry name" value="VAST DOMAIN-CONTAINING PROTEIN"/>
    <property type="match status" value="1"/>
</dbReference>
<name>A0AAE0JRX8_9PEZI</name>